<feature type="transmembrane region" description="Helical" evidence="9">
    <location>
        <begin position="59"/>
        <end position="76"/>
    </location>
</feature>
<keyword evidence="4" id="KW-0479">Metal-binding</keyword>
<reference evidence="11" key="1">
    <citation type="journal article" date="2012" name="PLoS ONE">
        <title>Gene sets for utilization of primary and secondary nutrition supplies in the distal gut of endangered iberian lynx.</title>
        <authorList>
            <person name="Alcaide M."/>
            <person name="Messina E."/>
            <person name="Richter M."/>
            <person name="Bargiela R."/>
            <person name="Peplies J."/>
            <person name="Huws S.A."/>
            <person name="Newbold C.J."/>
            <person name="Golyshin P.N."/>
            <person name="Simon M.A."/>
            <person name="Lopez G."/>
            <person name="Yakimov M.M."/>
            <person name="Ferrer M."/>
        </authorList>
    </citation>
    <scope>NUCLEOTIDE SEQUENCE</scope>
</reference>
<proteinExistence type="predicted"/>
<evidence type="ECO:0000256" key="5">
    <source>
        <dbReference type="ARBA" id="ARBA00022763"/>
    </source>
</evidence>
<name>J9H5Q6_9ZZZZ</name>
<keyword evidence="9" id="KW-0812">Transmembrane</keyword>
<accession>J9H5Q6</accession>
<comment type="cofactor">
    <cofactor evidence="1">
        <name>Mn(2+)</name>
        <dbReference type="ChEBI" id="CHEBI:29035"/>
    </cofactor>
</comment>
<dbReference type="GO" id="GO:0004519">
    <property type="term" value="F:endonuclease activity"/>
    <property type="evidence" value="ECO:0007669"/>
    <property type="project" value="UniProtKB-KW"/>
</dbReference>
<evidence type="ECO:0000256" key="8">
    <source>
        <dbReference type="ARBA" id="ARBA00023204"/>
    </source>
</evidence>
<dbReference type="GO" id="GO:0006281">
    <property type="term" value="P:DNA repair"/>
    <property type="evidence" value="ECO:0007669"/>
    <property type="project" value="UniProtKB-KW"/>
</dbReference>
<feature type="domain" description="Endonuclease/exonuclease/phosphatase" evidence="10">
    <location>
        <begin position="93"/>
        <end position="342"/>
    </location>
</feature>
<evidence type="ECO:0000256" key="2">
    <source>
        <dbReference type="ARBA" id="ARBA00001946"/>
    </source>
</evidence>
<sequence>MLAIISWITILLLWASAASALVSPIHFKYLSILGLAFPGFAVAVIGMLLVNLIFARRNAWIPLFGILGASFSLYSYCPINLPSPAPKGSLKILTYNTMGFAQYSDGTETATQREALLQYVDNCHPDIFCFQEGATVPDQVYTIDILNRTRKYLPYNDRSAIGGNILGCLSKYPIVGKDTLHCSDSNGAIVFRLLLGHQDTLHLVNCHLQSMGLSKKEREQYHDIVRSPYNSHVDEHSRLLISKISRATLQRSLQAESVAHYVEQHKGKNVIVCGDFNDTPISYAFHRLHSAGLTDAYGATANGIGRSFNRDAIFVRIDHLFCSEQWKPYSFKIDQSISASDHYPLVGYLKRVQP</sequence>
<dbReference type="GO" id="GO:0016787">
    <property type="term" value="F:hydrolase activity"/>
    <property type="evidence" value="ECO:0007669"/>
    <property type="project" value="UniProtKB-KW"/>
</dbReference>
<dbReference type="SUPFAM" id="SSF56219">
    <property type="entry name" value="DNase I-like"/>
    <property type="match status" value="1"/>
</dbReference>
<evidence type="ECO:0000256" key="1">
    <source>
        <dbReference type="ARBA" id="ARBA00001936"/>
    </source>
</evidence>
<comment type="cofactor">
    <cofactor evidence="2">
        <name>Mg(2+)</name>
        <dbReference type="ChEBI" id="CHEBI:18420"/>
    </cofactor>
</comment>
<dbReference type="InterPro" id="IPR005135">
    <property type="entry name" value="Endo/exonuclease/phosphatase"/>
</dbReference>
<evidence type="ECO:0000256" key="4">
    <source>
        <dbReference type="ARBA" id="ARBA00022723"/>
    </source>
</evidence>
<dbReference type="Gene3D" id="3.60.10.10">
    <property type="entry name" value="Endonuclease/exonuclease/phosphatase"/>
    <property type="match status" value="1"/>
</dbReference>
<keyword evidence="3" id="KW-0540">Nuclease</keyword>
<gene>
    <name evidence="11" type="ORF">EVA_02564</name>
</gene>
<keyword evidence="6" id="KW-0378">Hydrolase</keyword>
<dbReference type="AlphaFoldDB" id="J9H5Q6"/>
<comment type="caution">
    <text evidence="11">The sequence shown here is derived from an EMBL/GenBank/DDBJ whole genome shotgun (WGS) entry which is preliminary data.</text>
</comment>
<dbReference type="CDD" id="cd09084">
    <property type="entry name" value="EEP-2"/>
    <property type="match status" value="1"/>
</dbReference>
<keyword evidence="11" id="KW-0255">Endonuclease</keyword>
<keyword evidence="5" id="KW-0227">DNA damage</keyword>
<dbReference type="Pfam" id="PF03372">
    <property type="entry name" value="Exo_endo_phos"/>
    <property type="match status" value="1"/>
</dbReference>
<evidence type="ECO:0000256" key="3">
    <source>
        <dbReference type="ARBA" id="ARBA00022722"/>
    </source>
</evidence>
<dbReference type="EMBL" id="AMCI01000418">
    <property type="protein sequence ID" value="EJX09315.1"/>
    <property type="molecule type" value="Genomic_DNA"/>
</dbReference>
<dbReference type="InterPro" id="IPR036691">
    <property type="entry name" value="Endo/exonu/phosph_ase_sf"/>
</dbReference>
<evidence type="ECO:0000259" key="10">
    <source>
        <dbReference type="Pfam" id="PF03372"/>
    </source>
</evidence>
<dbReference type="PANTHER" id="PTHR15822">
    <property type="entry name" value="TRAF AND TNF RECEPTOR-ASSOCIATED PROTEIN"/>
    <property type="match status" value="1"/>
</dbReference>
<dbReference type="GO" id="GO:0046872">
    <property type="term" value="F:metal ion binding"/>
    <property type="evidence" value="ECO:0007669"/>
    <property type="project" value="UniProtKB-KW"/>
</dbReference>
<keyword evidence="9" id="KW-0472">Membrane</keyword>
<evidence type="ECO:0000256" key="7">
    <source>
        <dbReference type="ARBA" id="ARBA00022842"/>
    </source>
</evidence>
<evidence type="ECO:0000313" key="11">
    <source>
        <dbReference type="EMBL" id="EJX09315.1"/>
    </source>
</evidence>
<evidence type="ECO:0000256" key="6">
    <source>
        <dbReference type="ARBA" id="ARBA00022801"/>
    </source>
</evidence>
<keyword evidence="7" id="KW-0460">Magnesium</keyword>
<evidence type="ECO:0000256" key="9">
    <source>
        <dbReference type="SAM" id="Phobius"/>
    </source>
</evidence>
<keyword evidence="8" id="KW-0234">DNA repair</keyword>
<dbReference type="PANTHER" id="PTHR15822:SF4">
    <property type="entry name" value="TYROSYL-DNA PHOSPHODIESTERASE 2"/>
    <property type="match status" value="1"/>
</dbReference>
<dbReference type="InterPro" id="IPR051547">
    <property type="entry name" value="TDP2-like"/>
</dbReference>
<keyword evidence="9" id="KW-1133">Transmembrane helix</keyword>
<organism evidence="11">
    <name type="scientific">gut metagenome</name>
    <dbReference type="NCBI Taxonomy" id="749906"/>
    <lineage>
        <taxon>unclassified sequences</taxon>
        <taxon>metagenomes</taxon>
        <taxon>organismal metagenomes</taxon>
    </lineage>
</organism>
<feature type="transmembrane region" description="Helical" evidence="9">
    <location>
        <begin position="30"/>
        <end position="52"/>
    </location>
</feature>
<protein>
    <submittedName>
        <fullName evidence="11">AP endonuclease domain protein</fullName>
    </submittedName>
</protein>